<gene>
    <name evidence="4" type="ORF">DBRI00130_LOCUS17305</name>
    <name evidence="5" type="ORF">DBRI00130_LOCUS17306</name>
</gene>
<evidence type="ECO:0000256" key="3">
    <source>
        <dbReference type="SAM" id="MobiDB-lite"/>
    </source>
</evidence>
<name>A0A6V2G634_9STRA</name>
<dbReference type="Pfam" id="PF00106">
    <property type="entry name" value="adh_short"/>
    <property type="match status" value="1"/>
</dbReference>
<reference evidence="5" key="1">
    <citation type="submission" date="2021-01" db="EMBL/GenBank/DDBJ databases">
        <authorList>
            <person name="Corre E."/>
            <person name="Pelletier E."/>
            <person name="Niang G."/>
            <person name="Scheremetjew M."/>
            <person name="Finn R."/>
            <person name="Kale V."/>
            <person name="Holt S."/>
            <person name="Cochrane G."/>
            <person name="Meng A."/>
            <person name="Brown T."/>
            <person name="Cohen L."/>
        </authorList>
    </citation>
    <scope>NUCLEOTIDE SEQUENCE</scope>
    <source>
        <strain evidence="5">GSO104</strain>
    </source>
</reference>
<dbReference type="PANTHER" id="PTHR24320">
    <property type="entry name" value="RETINOL DEHYDROGENASE"/>
    <property type="match status" value="1"/>
</dbReference>
<dbReference type="EMBL" id="HBNS01021854">
    <property type="protein sequence ID" value="CAE4611840.1"/>
    <property type="molecule type" value="Transcribed_RNA"/>
</dbReference>
<dbReference type="InterPro" id="IPR036291">
    <property type="entry name" value="NAD(P)-bd_dom_sf"/>
</dbReference>
<evidence type="ECO:0000256" key="1">
    <source>
        <dbReference type="ARBA" id="ARBA00006484"/>
    </source>
</evidence>
<comment type="similarity">
    <text evidence="1">Belongs to the short-chain dehydrogenases/reductases (SDR) family.</text>
</comment>
<dbReference type="AlphaFoldDB" id="A0A6V2G634"/>
<organism evidence="5">
    <name type="scientific">Ditylum brightwellii</name>
    <dbReference type="NCBI Taxonomy" id="49249"/>
    <lineage>
        <taxon>Eukaryota</taxon>
        <taxon>Sar</taxon>
        <taxon>Stramenopiles</taxon>
        <taxon>Ochrophyta</taxon>
        <taxon>Bacillariophyta</taxon>
        <taxon>Mediophyceae</taxon>
        <taxon>Lithodesmiophycidae</taxon>
        <taxon>Lithodesmiales</taxon>
        <taxon>Lithodesmiaceae</taxon>
        <taxon>Ditylum</taxon>
    </lineage>
</organism>
<dbReference type="InterPro" id="IPR002347">
    <property type="entry name" value="SDR_fam"/>
</dbReference>
<feature type="region of interest" description="Disordered" evidence="3">
    <location>
        <begin position="326"/>
        <end position="361"/>
    </location>
</feature>
<dbReference type="GO" id="GO:0016491">
    <property type="term" value="F:oxidoreductase activity"/>
    <property type="evidence" value="ECO:0007669"/>
    <property type="project" value="UniProtKB-KW"/>
</dbReference>
<evidence type="ECO:0000313" key="4">
    <source>
        <dbReference type="EMBL" id="CAE4611838.1"/>
    </source>
</evidence>
<keyword evidence="2" id="KW-0560">Oxidoreductase</keyword>
<feature type="compositionally biased region" description="Low complexity" evidence="3">
    <location>
        <begin position="349"/>
        <end position="361"/>
    </location>
</feature>
<evidence type="ECO:0000256" key="2">
    <source>
        <dbReference type="ARBA" id="ARBA00023002"/>
    </source>
</evidence>
<proteinExistence type="inferred from homology"/>
<protein>
    <submittedName>
        <fullName evidence="5">Uncharacterized protein</fullName>
    </submittedName>
</protein>
<sequence length="485" mass="52887">MGLVYSLLAKGLGCSVISGYTAHRLLSLLQNYFLPPSVSLSQSVPRSVHVALTGFASCLGLGYYLKVWLQDYYIDWDYNSSSSDSSSSSCNRDLTGRVAVVTGGTVGGLGFAAAELLYRQGATVVVTVRTKEKGEAAVEQLLTKTKKHSTVLMSSSSSDAVRASYVLCDFLSEPSARNCASELRSRFGDGIDFLILNAGISSGQESKTTKTNTTSSGNADEADAETLKKATIKRTNAARVWMANHVGPFVFANELMPSLIQKARRSSNKNKNNPSESPRVVWVSSGAHKNAAIYWDDPFHPPGGQTAVYAQSKLANVMHAREYQKRVRDRLRRHHESSEPESEPVEGDANAATTTATAPSAAADHPDVKCFALTPGAVWTNLLHAPRLLYPLLWFVLRTPTKGAQVIKMACLDNDLQGGEYLSNCYVKETQGVDGCSNDQEQWKRLWELTEEQVKAKEYEHEHWFFEGSALSAAAAAANNNKKTD</sequence>
<dbReference type="EMBL" id="HBNS01021853">
    <property type="protein sequence ID" value="CAE4611838.1"/>
    <property type="molecule type" value="Transcribed_RNA"/>
</dbReference>
<dbReference type="SUPFAM" id="SSF51735">
    <property type="entry name" value="NAD(P)-binding Rossmann-fold domains"/>
    <property type="match status" value="1"/>
</dbReference>
<evidence type="ECO:0000313" key="5">
    <source>
        <dbReference type="EMBL" id="CAE4611840.1"/>
    </source>
</evidence>
<accession>A0A6V2G634</accession>
<dbReference type="Gene3D" id="3.40.50.720">
    <property type="entry name" value="NAD(P)-binding Rossmann-like Domain"/>
    <property type="match status" value="1"/>
</dbReference>
<dbReference type="PANTHER" id="PTHR24320:SF148">
    <property type="entry name" value="NAD(P)-BINDING ROSSMANN-FOLD SUPERFAMILY PROTEIN"/>
    <property type="match status" value="1"/>
</dbReference>